<name>Q22642_CAEEL</name>
<keyword evidence="5 6" id="KW-0472">Membrane</keyword>
<evidence type="ECO:0000313" key="8">
    <source>
        <dbReference type="Proteomes" id="UP000001940"/>
    </source>
</evidence>
<dbReference type="eggNOG" id="ENOG502T6AK">
    <property type="taxonomic scope" value="Eukaryota"/>
</dbReference>
<comment type="subcellular location">
    <subcellularLocation>
        <location evidence="1">Membrane</location>
        <topology evidence="1">Multi-pass membrane protein</topology>
    </subcellularLocation>
</comment>
<dbReference type="PaxDb" id="6239-T21C9.7"/>
<evidence type="ECO:0000313" key="7">
    <source>
        <dbReference type="EMBL" id="CAA97334.2"/>
    </source>
</evidence>
<reference evidence="7 8" key="1">
    <citation type="journal article" date="1998" name="Science">
        <title>Genome sequence of the nematode C. elegans: a platform for investigating biology.</title>
        <authorList>
            <consortium name="The C. elegans sequencing consortium"/>
            <person name="Sulson J.E."/>
            <person name="Waterston R."/>
        </authorList>
    </citation>
    <scope>NUCLEOTIDE SEQUENCE [LARGE SCALE GENOMIC DNA]</scope>
    <source>
        <strain evidence="7 8">Bristol N2</strain>
    </source>
</reference>
<dbReference type="FunCoup" id="Q22642">
    <property type="interactions" value="12"/>
</dbReference>
<dbReference type="PIR" id="T25071">
    <property type="entry name" value="T25071"/>
</dbReference>
<dbReference type="EMBL" id="BX284605">
    <property type="protein sequence ID" value="CAA97334.2"/>
    <property type="molecule type" value="Genomic_DNA"/>
</dbReference>
<dbReference type="Proteomes" id="UP000001940">
    <property type="component" value="Chromosome V"/>
</dbReference>
<dbReference type="InParanoid" id="Q22642"/>
<dbReference type="GO" id="GO:0016020">
    <property type="term" value="C:membrane"/>
    <property type="evidence" value="ECO:0007669"/>
    <property type="project" value="UniProtKB-SubCell"/>
</dbReference>
<accession>Q22642</accession>
<dbReference type="KEGG" id="cel:CELE_T21C9.7"/>
<dbReference type="GO" id="GO:0004888">
    <property type="term" value="F:transmembrane signaling receptor activity"/>
    <property type="evidence" value="ECO:0007669"/>
    <property type="project" value="InterPro"/>
</dbReference>
<feature type="transmembrane region" description="Helical" evidence="6">
    <location>
        <begin position="91"/>
        <end position="112"/>
    </location>
</feature>
<dbReference type="STRING" id="6239.T21C9.7.1"/>
<dbReference type="GO" id="GO:0007606">
    <property type="term" value="P:sensory perception of chemical stimulus"/>
    <property type="evidence" value="ECO:0007669"/>
    <property type="project" value="UniProtKB-UniRule"/>
</dbReference>
<dbReference type="UCSC" id="T21C9.7">
    <property type="organism name" value="c. elegans"/>
</dbReference>
<dbReference type="OMA" id="RAPQNTC"/>
<organism evidence="7 8">
    <name type="scientific">Caenorhabditis elegans</name>
    <dbReference type="NCBI Taxonomy" id="6239"/>
    <lineage>
        <taxon>Eukaryota</taxon>
        <taxon>Metazoa</taxon>
        <taxon>Ecdysozoa</taxon>
        <taxon>Nematoda</taxon>
        <taxon>Chromadorea</taxon>
        <taxon>Rhabditida</taxon>
        <taxon>Rhabditina</taxon>
        <taxon>Rhabditomorpha</taxon>
        <taxon>Rhabditoidea</taxon>
        <taxon>Rhabditidae</taxon>
        <taxon>Peloderinae</taxon>
        <taxon>Caenorhabditis</taxon>
    </lineage>
</organism>
<evidence type="ECO:0000256" key="5">
    <source>
        <dbReference type="ARBA" id="ARBA00023136"/>
    </source>
</evidence>
<dbReference type="RefSeq" id="NP_505716.2">
    <property type="nucleotide sequence ID" value="NM_073315.2"/>
</dbReference>
<keyword evidence="4 6" id="KW-1133">Transmembrane helix</keyword>
<evidence type="ECO:0000256" key="1">
    <source>
        <dbReference type="ARBA" id="ARBA00004141"/>
    </source>
</evidence>
<dbReference type="PANTHER" id="PTHR31552">
    <property type="entry name" value="SERPENTINE RECEPTOR CLASS GAMMA"/>
    <property type="match status" value="1"/>
</dbReference>
<evidence type="ECO:0000256" key="3">
    <source>
        <dbReference type="ARBA" id="ARBA00022692"/>
    </source>
</evidence>
<feature type="transmembrane region" description="Helical" evidence="6">
    <location>
        <begin position="6"/>
        <end position="25"/>
    </location>
</feature>
<dbReference type="HOGENOM" id="CLU_069704_1_0_1"/>
<dbReference type="CTD" id="188687"/>
<dbReference type="GeneID" id="188687"/>
<dbReference type="Pfam" id="PF02118">
    <property type="entry name" value="Srg"/>
    <property type="match status" value="1"/>
</dbReference>
<dbReference type="InterPro" id="IPR000609">
    <property type="entry name" value="7TM_GPCR_serpentine_rcpt_Srg"/>
</dbReference>
<evidence type="ECO:0000256" key="2">
    <source>
        <dbReference type="ARBA" id="ARBA00005692"/>
    </source>
</evidence>
<feature type="transmembrane region" description="Helical" evidence="6">
    <location>
        <begin position="132"/>
        <end position="151"/>
    </location>
</feature>
<dbReference type="Bgee" id="WBGene00005189">
    <property type="expression patterns" value="Expressed in material anatomical entity and 1 other cell type or tissue"/>
</dbReference>
<evidence type="ECO:0000256" key="4">
    <source>
        <dbReference type="ARBA" id="ARBA00022989"/>
    </source>
</evidence>
<comment type="caution">
    <text evidence="6">Lacks conserved residue(s) required for the propagation of feature annotation.</text>
</comment>
<dbReference type="PANTHER" id="PTHR31552:SF8">
    <property type="entry name" value="SERPENTINE RECEPTOR CLASS GAMMA"/>
    <property type="match status" value="1"/>
</dbReference>
<dbReference type="PRINTS" id="PR00698">
    <property type="entry name" value="TMPROTEINSRG"/>
</dbReference>
<keyword evidence="3 6" id="KW-0812">Transmembrane</keyword>
<feature type="transmembrane region" description="Helical" evidence="6">
    <location>
        <begin position="181"/>
        <end position="205"/>
    </location>
</feature>
<dbReference type="WormBase" id="T21C9.7">
    <property type="protein sequence ID" value="CE33188"/>
    <property type="gene ID" value="WBGene00005189"/>
    <property type="gene designation" value="srg-32"/>
</dbReference>
<feature type="transmembrane region" description="Helical" evidence="6">
    <location>
        <begin position="37"/>
        <end position="58"/>
    </location>
</feature>
<dbReference type="AlphaFoldDB" id="Q22642"/>
<keyword evidence="8" id="KW-1185">Reference proteome</keyword>
<evidence type="ECO:0000313" key="9">
    <source>
        <dbReference type="WormBase" id="T21C9.7"/>
    </source>
</evidence>
<sequence length="303" mass="34612">MLTPLFFLPAAYGVASSYLYTLIILMMIRRWNEYNTAFFKLFIIEYVFNMVTFANSFVTLRAPQNTCNNCTFAFLFERNSSTEEDNFPLQVFFTIHYCMAFIQYFMTFLSSLNRLTMVFFVDSYEKIWRPSLPFLIMIVIIFPMIMTWPIATNNAYFIYSPTLGGFATKTVANSTEVLNSLVTFMIVFTLFTATANIVSIIRLTLLPTRISGAERNLFTVSFVSFIIQLLALGDTLILRAAPSEGMSVGAQTAKALMPFVSDILTFNHPWTIMYFSTKVRTSMATDHFPSLRSRAVMVTSSVY</sequence>
<gene>
    <name evidence="7 9" type="primary">srg-32</name>
    <name evidence="7" type="ORF">CELE_T21C9.7</name>
    <name evidence="9" type="ORF">T21C9.7</name>
</gene>
<protein>
    <recommendedName>
        <fullName evidence="6">Serpentine receptor class gamma</fullName>
    </recommendedName>
</protein>
<keyword evidence="7" id="KW-0675">Receptor</keyword>
<dbReference type="AGR" id="WB:WBGene00005189"/>
<proteinExistence type="inferred from homology"/>
<evidence type="ECO:0000256" key="6">
    <source>
        <dbReference type="RuleBase" id="RU280813"/>
    </source>
</evidence>
<feature type="transmembrane region" description="Helical" evidence="6">
    <location>
        <begin position="217"/>
        <end position="238"/>
    </location>
</feature>
<comment type="similarity">
    <text evidence="2 6">Belongs to the nematode receptor-like protein srg family.</text>
</comment>
<dbReference type="OrthoDB" id="5789805at2759"/>
<dbReference type="PhylomeDB" id="Q22642"/>